<dbReference type="InterPro" id="IPR003265">
    <property type="entry name" value="HhH-GPD_domain"/>
</dbReference>
<dbReference type="Pfam" id="PF14815">
    <property type="entry name" value="NUDIX_4"/>
    <property type="match status" value="1"/>
</dbReference>
<comment type="cofactor">
    <cofactor evidence="13">
        <name>[4Fe-4S] cluster</name>
        <dbReference type="ChEBI" id="CHEBI:49883"/>
    </cofactor>
    <text evidence="13">Binds 1 [4Fe-4S] cluster.</text>
</comment>
<gene>
    <name evidence="16" type="ORF">MYCTH_2027194</name>
</gene>
<feature type="domain" description="HhH-GPD" evidence="15">
    <location>
        <begin position="66"/>
        <end position="224"/>
    </location>
</feature>
<dbReference type="InParanoid" id="G2QJ12"/>
<evidence type="ECO:0000256" key="3">
    <source>
        <dbReference type="ARBA" id="ARBA00012045"/>
    </source>
</evidence>
<dbReference type="Proteomes" id="UP000007322">
    <property type="component" value="Chromosome 5"/>
</dbReference>
<comment type="similarity">
    <text evidence="2 13">Belongs to the Nth/MutY family.</text>
</comment>
<dbReference type="Pfam" id="PF00730">
    <property type="entry name" value="HhH-GPD"/>
    <property type="match status" value="1"/>
</dbReference>
<dbReference type="Gene3D" id="3.90.79.10">
    <property type="entry name" value="Nucleoside Triphosphate Pyrophosphohydrolase"/>
    <property type="match status" value="1"/>
</dbReference>
<evidence type="ECO:0000256" key="7">
    <source>
        <dbReference type="ARBA" id="ARBA00022763"/>
    </source>
</evidence>
<evidence type="ECO:0000256" key="6">
    <source>
        <dbReference type="ARBA" id="ARBA00022723"/>
    </source>
</evidence>
<protein>
    <recommendedName>
        <fullName evidence="4 13">Adenine DNA glycosylase</fullName>
        <ecNumber evidence="3 13">3.2.2.31</ecNumber>
    </recommendedName>
</protein>
<keyword evidence="5" id="KW-0004">4Fe-4S</keyword>
<dbReference type="Pfam" id="PF00633">
    <property type="entry name" value="HHH"/>
    <property type="match status" value="1"/>
</dbReference>
<dbReference type="PANTHER" id="PTHR42944">
    <property type="entry name" value="ADENINE DNA GLYCOSYLASE"/>
    <property type="match status" value="1"/>
</dbReference>
<dbReference type="GeneID" id="11511436"/>
<dbReference type="SUPFAM" id="SSF48150">
    <property type="entry name" value="DNA-glycosylase"/>
    <property type="match status" value="1"/>
</dbReference>
<evidence type="ECO:0000256" key="12">
    <source>
        <dbReference type="ARBA" id="ARBA00023295"/>
    </source>
</evidence>
<dbReference type="GO" id="GO:0006285">
    <property type="term" value="P:base-excision repair, AP site formation"/>
    <property type="evidence" value="ECO:0007669"/>
    <property type="project" value="UniProtKB-ARBA"/>
</dbReference>
<proteinExistence type="inferred from homology"/>
<dbReference type="SUPFAM" id="SSF55811">
    <property type="entry name" value="Nudix"/>
    <property type="match status" value="1"/>
</dbReference>
<dbReference type="InterPro" id="IPR015797">
    <property type="entry name" value="NUDIX_hydrolase-like_dom_sf"/>
</dbReference>
<keyword evidence="9 13" id="KW-0408">Iron</keyword>
<dbReference type="CDD" id="cd03431">
    <property type="entry name" value="NUDIX_DNA_Glycosylase_C-MutY"/>
    <property type="match status" value="1"/>
</dbReference>
<evidence type="ECO:0000256" key="13">
    <source>
        <dbReference type="RuleBase" id="RU365096"/>
    </source>
</evidence>
<evidence type="ECO:0000256" key="11">
    <source>
        <dbReference type="ARBA" id="ARBA00023204"/>
    </source>
</evidence>
<dbReference type="HOGENOM" id="CLU_012862_0_0_1"/>
<reference evidence="16 17" key="1">
    <citation type="journal article" date="2011" name="Nat. Biotechnol.">
        <title>Comparative genomic analysis of the thermophilic biomass-degrading fungi Myceliophthora thermophila and Thielavia terrestris.</title>
        <authorList>
            <person name="Berka R.M."/>
            <person name="Grigoriev I.V."/>
            <person name="Otillar R."/>
            <person name="Salamov A."/>
            <person name="Grimwood J."/>
            <person name="Reid I."/>
            <person name="Ishmael N."/>
            <person name="John T."/>
            <person name="Darmond C."/>
            <person name="Moisan M.-C."/>
            <person name="Henrissat B."/>
            <person name="Coutinho P.M."/>
            <person name="Lombard V."/>
            <person name="Natvig D.O."/>
            <person name="Lindquist E."/>
            <person name="Schmutz J."/>
            <person name="Lucas S."/>
            <person name="Harris P."/>
            <person name="Powlowski J."/>
            <person name="Bellemare A."/>
            <person name="Taylor D."/>
            <person name="Butler G."/>
            <person name="de Vries R.P."/>
            <person name="Allijn I.E."/>
            <person name="van den Brink J."/>
            <person name="Ushinsky S."/>
            <person name="Storms R."/>
            <person name="Powell A.J."/>
            <person name="Paulsen I.T."/>
            <person name="Elbourne L.D.H."/>
            <person name="Baker S.E."/>
            <person name="Magnuson J."/>
            <person name="LaBoissiere S."/>
            <person name="Clutterbuck A.J."/>
            <person name="Martinez D."/>
            <person name="Wogulis M."/>
            <person name="de Leon A.L."/>
            <person name="Rey M.W."/>
            <person name="Tsang A."/>
        </authorList>
    </citation>
    <scope>NUCLEOTIDE SEQUENCE [LARGE SCALE GENOMIC DNA]</scope>
    <source>
        <strain evidence="17">ATCC 42464 / BCRC 31852 / DSM 1799</strain>
    </source>
</reference>
<evidence type="ECO:0000256" key="10">
    <source>
        <dbReference type="ARBA" id="ARBA00023014"/>
    </source>
</evidence>
<evidence type="ECO:0000313" key="16">
    <source>
        <dbReference type="EMBL" id="AEO60431.1"/>
    </source>
</evidence>
<evidence type="ECO:0000313" key="17">
    <source>
        <dbReference type="Proteomes" id="UP000007322"/>
    </source>
</evidence>
<dbReference type="GO" id="GO:0051539">
    <property type="term" value="F:4 iron, 4 sulfur cluster binding"/>
    <property type="evidence" value="ECO:0007669"/>
    <property type="project" value="UniProtKB-UniRule"/>
</dbReference>
<accession>G2QJ12</accession>
<dbReference type="EMBL" id="CP003006">
    <property type="protein sequence ID" value="AEO60431.1"/>
    <property type="molecule type" value="Genomic_DNA"/>
</dbReference>
<keyword evidence="12 13" id="KW-0326">Glycosidase</keyword>
<dbReference type="GO" id="GO:0046872">
    <property type="term" value="F:metal ion binding"/>
    <property type="evidence" value="ECO:0007669"/>
    <property type="project" value="UniProtKB-UniRule"/>
</dbReference>
<dbReference type="Gene3D" id="1.10.1670.10">
    <property type="entry name" value="Helix-hairpin-Helix base-excision DNA repair enzymes (C-terminal)"/>
    <property type="match status" value="1"/>
</dbReference>
<keyword evidence="8" id="KW-0378">Hydrolase</keyword>
<dbReference type="InterPro" id="IPR000445">
    <property type="entry name" value="HhH_motif"/>
</dbReference>
<dbReference type="SMART" id="SM00478">
    <property type="entry name" value="ENDO3c"/>
    <property type="match status" value="1"/>
</dbReference>
<dbReference type="Gene3D" id="1.10.340.30">
    <property type="entry name" value="Hypothetical protein, domain 2"/>
    <property type="match status" value="1"/>
</dbReference>
<keyword evidence="11" id="KW-0234">DNA repair</keyword>
<keyword evidence="6" id="KW-0479">Metal-binding</keyword>
<feature type="non-terminal residue" evidence="16">
    <location>
        <position position="490"/>
    </location>
</feature>
<dbReference type="RefSeq" id="XP_003665676.1">
    <property type="nucleotide sequence ID" value="XM_003665628.1"/>
</dbReference>
<dbReference type="InterPro" id="IPR029119">
    <property type="entry name" value="MutY_C"/>
</dbReference>
<dbReference type="STRING" id="573729.G2QJ12"/>
<dbReference type="GO" id="GO:0005634">
    <property type="term" value="C:nucleus"/>
    <property type="evidence" value="ECO:0007669"/>
    <property type="project" value="TreeGrafter"/>
</dbReference>
<sequence>TRPHSPSYHRPLLLSSRSARAALLSWFGTVAEARDMPWRRPFRPPSALSRAELARRAYEVWISEVMLQQTRVRTVVAYWSRWMARWPTVRDLAAASEADVLAAWQGLGYYSRARRVLQAARAVCAADPDGLLPGTVDRLMALPGLGRYTAGAVAAIVFGVPAPMVDGNVLRVLSRQMGLLADVKGDKRVVDMLWRAAEELMEAVAADGDEVGAHGQALMELGSTVCASKPNCAACPITSTCRAYSEGVALAETGRCAIEGEAVLEDVEDLCAICAPFDEAVGGEDEEAAEDWRPPPSSPGNGDGKLSRFFAGKEEKRGPKSPAGGRGQGGLDPRTLTSAVNHARKFPLRKPKKKVPLEDILVCAIRRVSDGRFLIHQRPDKGLLAGLWELPSHPLLDKRTPKTRRTEAVEYVTELLGNRDKAVKHVAELGIVPWLFSHLKLHMHVHLFEVEDIDPLSGQGTRARWATTSEIDAESMGTGMKKCWSLVKER</sequence>
<organism evidence="16 17">
    <name type="scientific">Thermothelomyces thermophilus (strain ATCC 42464 / BCRC 31852 / DSM 1799)</name>
    <name type="common">Sporotrichum thermophile</name>
    <dbReference type="NCBI Taxonomy" id="573729"/>
    <lineage>
        <taxon>Eukaryota</taxon>
        <taxon>Fungi</taxon>
        <taxon>Dikarya</taxon>
        <taxon>Ascomycota</taxon>
        <taxon>Pezizomycotina</taxon>
        <taxon>Sordariomycetes</taxon>
        <taxon>Sordariomycetidae</taxon>
        <taxon>Sordariales</taxon>
        <taxon>Chaetomiaceae</taxon>
        <taxon>Thermothelomyces</taxon>
    </lineage>
</organism>
<dbReference type="GO" id="GO:0006298">
    <property type="term" value="P:mismatch repair"/>
    <property type="evidence" value="ECO:0007669"/>
    <property type="project" value="TreeGrafter"/>
</dbReference>
<dbReference type="PANTHER" id="PTHR42944:SF1">
    <property type="entry name" value="ADENINE DNA GLYCOSYLASE"/>
    <property type="match status" value="1"/>
</dbReference>
<dbReference type="OrthoDB" id="10248838at2759"/>
<evidence type="ECO:0000256" key="5">
    <source>
        <dbReference type="ARBA" id="ARBA00022485"/>
    </source>
</evidence>
<evidence type="ECO:0000256" key="2">
    <source>
        <dbReference type="ARBA" id="ARBA00008343"/>
    </source>
</evidence>
<evidence type="ECO:0000256" key="8">
    <source>
        <dbReference type="ARBA" id="ARBA00022801"/>
    </source>
</evidence>
<evidence type="ECO:0000256" key="9">
    <source>
        <dbReference type="ARBA" id="ARBA00023004"/>
    </source>
</evidence>
<dbReference type="InterPro" id="IPR023170">
    <property type="entry name" value="HhH_base_excis_C"/>
</dbReference>
<dbReference type="GO" id="GO:0034039">
    <property type="term" value="F:8-oxo-7,8-dihydroguanine DNA N-glycosylase activity"/>
    <property type="evidence" value="ECO:0007669"/>
    <property type="project" value="TreeGrafter"/>
</dbReference>
<evidence type="ECO:0000256" key="14">
    <source>
        <dbReference type="SAM" id="MobiDB-lite"/>
    </source>
</evidence>
<evidence type="ECO:0000259" key="15">
    <source>
        <dbReference type="SMART" id="SM00478"/>
    </source>
</evidence>
<dbReference type="InterPro" id="IPR044298">
    <property type="entry name" value="MIG/MutY"/>
</dbReference>
<keyword evidence="17" id="KW-1185">Reference proteome</keyword>
<dbReference type="KEGG" id="mtm:MYCTH_2027194"/>
<dbReference type="GO" id="GO:0000701">
    <property type="term" value="F:purine-specific mismatch base pair DNA N-glycosylase activity"/>
    <property type="evidence" value="ECO:0007669"/>
    <property type="project" value="UniProtKB-EC"/>
</dbReference>
<dbReference type="eggNOG" id="KOG2457">
    <property type="taxonomic scope" value="Eukaryota"/>
</dbReference>
<feature type="region of interest" description="Disordered" evidence="14">
    <location>
        <begin position="284"/>
        <end position="335"/>
    </location>
</feature>
<feature type="non-terminal residue" evidence="16">
    <location>
        <position position="1"/>
    </location>
</feature>
<dbReference type="AlphaFoldDB" id="G2QJ12"/>
<dbReference type="GO" id="GO:0032357">
    <property type="term" value="F:oxidized purine DNA binding"/>
    <property type="evidence" value="ECO:0007669"/>
    <property type="project" value="TreeGrafter"/>
</dbReference>
<dbReference type="OMA" id="CRPGDFN"/>
<dbReference type="FunFam" id="1.10.340.30:FF:000002">
    <property type="entry name" value="Adenine DNA glycosylase"/>
    <property type="match status" value="1"/>
</dbReference>
<dbReference type="GO" id="GO:0035485">
    <property type="term" value="F:adenine/guanine mispair binding"/>
    <property type="evidence" value="ECO:0007669"/>
    <property type="project" value="TreeGrafter"/>
</dbReference>
<comment type="catalytic activity">
    <reaction evidence="1 13">
        <text>Hydrolyzes free adenine bases from 7,8-dihydro-8-oxoguanine:adenine mismatched double-stranded DNA, leaving an apurinic site.</text>
        <dbReference type="EC" id="3.2.2.31"/>
    </reaction>
</comment>
<dbReference type="VEuPathDB" id="FungiDB:MYCTH_2027194"/>
<dbReference type="EC" id="3.2.2.31" evidence="3 13"/>
<keyword evidence="7 13" id="KW-0227">DNA damage</keyword>
<dbReference type="InterPro" id="IPR011257">
    <property type="entry name" value="DNA_glycosylase"/>
</dbReference>
<comment type="function">
    <text evidence="13">Adenine glycosylase active on G-A mispairs.</text>
</comment>
<evidence type="ECO:0000256" key="1">
    <source>
        <dbReference type="ARBA" id="ARBA00000843"/>
    </source>
</evidence>
<evidence type="ECO:0000256" key="4">
    <source>
        <dbReference type="ARBA" id="ARBA00022023"/>
    </source>
</evidence>
<keyword evidence="10" id="KW-0411">Iron-sulfur</keyword>
<dbReference type="CDD" id="cd00056">
    <property type="entry name" value="ENDO3c"/>
    <property type="match status" value="1"/>
</dbReference>
<name>G2QJ12_THET4</name>